<dbReference type="Gene3D" id="1.20.1560.10">
    <property type="entry name" value="ABC transporter type 1, transmembrane domain"/>
    <property type="match status" value="1"/>
</dbReference>
<gene>
    <name evidence="14" type="ORF">CP975_02105</name>
</gene>
<evidence type="ECO:0000256" key="9">
    <source>
        <dbReference type="ARBA" id="ARBA00061644"/>
    </source>
</evidence>
<evidence type="ECO:0000256" key="5">
    <source>
        <dbReference type="ARBA" id="ARBA00022741"/>
    </source>
</evidence>
<protein>
    <submittedName>
        <fullName evidence="14">ABC transporter ATP-binding protein</fullName>
    </submittedName>
</protein>
<dbReference type="PANTHER" id="PTHR43394:SF1">
    <property type="entry name" value="ATP-BINDING CASSETTE SUB-FAMILY B MEMBER 10, MITOCHONDRIAL"/>
    <property type="match status" value="1"/>
</dbReference>
<dbReference type="InterPro" id="IPR027417">
    <property type="entry name" value="P-loop_NTPase"/>
</dbReference>
<sequence length="609" mass="65308">MTDSRTQEPDRSPQESDRSTRAAVATMYRLTTGHRPSILVATALTLVGSVLGLAQPLVAKEIVDAGDRGQSFWPLLILLAVLFISEAATGATGRFVLERMGERVVRQLRHGLVARLLRLEMREYDRHRTGDLISRVTTDTTLLREVVSQALVDLVTGALVAAGAIALMMWIDPLLLVLVALTVATAAAVVASLLKGIRAASEHMQTSVGAIAADLERALGALPMVRVHRAEDREARRVGERIDSAHDAGVRTAKLASVMSPAVELAVQGSFLLVLVIGGLRVTGHANSLGDLVAFLLYASYLVLPLSSVFNAVGLIQRGMGAYQRIEQALDLPVEPTHPGHPQVRARTCEAPPQAPSHEEPALALRDLTFGYEPGRPVLSGVTFPVPHRSQTALVGRSGAGKSTVFALVARFYEPDSGVLLFDGRPATELTRAECRERIAVVDQNTHVVHGTLRDNITYAAPDASDAEVRRVIELAQLDDVVRRLPGGLAGLLGDRGNTLSGGERQRVALARALLARPGLLLLDEPTSHLDAINETALTTVMKDVARECALLVIAHRLSTVQHADQIVVLDDGRATARGGHEELLAGSSLYRELAAGQMLPGRRPRVNP</sequence>
<dbReference type="OrthoDB" id="9806127at2"/>
<dbReference type="KEGG" id="salw:CP975_02105"/>
<dbReference type="GO" id="GO:0005886">
    <property type="term" value="C:plasma membrane"/>
    <property type="evidence" value="ECO:0007669"/>
    <property type="project" value="UniProtKB-SubCell"/>
</dbReference>
<evidence type="ECO:0000256" key="10">
    <source>
        <dbReference type="SAM" id="MobiDB-lite"/>
    </source>
</evidence>
<keyword evidence="3" id="KW-1003">Cell membrane</keyword>
<dbReference type="Pfam" id="PF00664">
    <property type="entry name" value="ABC_membrane"/>
    <property type="match status" value="1"/>
</dbReference>
<dbReference type="AlphaFoldDB" id="A0A5J6H8P7"/>
<keyword evidence="15" id="KW-1185">Reference proteome</keyword>
<dbReference type="PROSITE" id="PS50893">
    <property type="entry name" value="ABC_TRANSPORTER_2"/>
    <property type="match status" value="1"/>
</dbReference>
<dbReference type="Proteomes" id="UP000326553">
    <property type="component" value="Chromosome"/>
</dbReference>
<evidence type="ECO:0000256" key="7">
    <source>
        <dbReference type="ARBA" id="ARBA00022989"/>
    </source>
</evidence>
<dbReference type="PROSITE" id="PS00211">
    <property type="entry name" value="ABC_TRANSPORTER_1"/>
    <property type="match status" value="1"/>
</dbReference>
<keyword evidence="6 14" id="KW-0067">ATP-binding</keyword>
<feature type="domain" description="ABC transmembrane type-1" evidence="13">
    <location>
        <begin position="39"/>
        <end position="318"/>
    </location>
</feature>
<dbReference type="InterPro" id="IPR003593">
    <property type="entry name" value="AAA+_ATPase"/>
</dbReference>
<keyword evidence="8 11" id="KW-0472">Membrane</keyword>
<dbReference type="InterPro" id="IPR039421">
    <property type="entry name" value="Type_1_exporter"/>
</dbReference>
<dbReference type="FunFam" id="3.40.50.300:FF:000299">
    <property type="entry name" value="ABC transporter ATP-binding protein/permease"/>
    <property type="match status" value="1"/>
</dbReference>
<feature type="transmembrane region" description="Helical" evidence="11">
    <location>
        <begin position="150"/>
        <end position="168"/>
    </location>
</feature>
<comment type="similarity">
    <text evidence="9">Belongs to the ABC transporter superfamily. Lipid exporter (TC 3.A.1.106) family.</text>
</comment>
<dbReference type="Gene3D" id="3.40.50.300">
    <property type="entry name" value="P-loop containing nucleotide triphosphate hydrolases"/>
    <property type="match status" value="1"/>
</dbReference>
<dbReference type="RefSeq" id="WP_055535814.1">
    <property type="nucleotide sequence ID" value="NZ_CP023695.1"/>
</dbReference>
<feature type="transmembrane region" description="Helical" evidence="11">
    <location>
        <begin position="261"/>
        <end position="280"/>
    </location>
</feature>
<dbReference type="EMBL" id="CP023695">
    <property type="protein sequence ID" value="QEV16456.1"/>
    <property type="molecule type" value="Genomic_DNA"/>
</dbReference>
<evidence type="ECO:0000259" key="12">
    <source>
        <dbReference type="PROSITE" id="PS50893"/>
    </source>
</evidence>
<dbReference type="Pfam" id="PF00005">
    <property type="entry name" value="ABC_tran"/>
    <property type="match status" value="1"/>
</dbReference>
<dbReference type="SUPFAM" id="SSF52540">
    <property type="entry name" value="P-loop containing nucleoside triphosphate hydrolases"/>
    <property type="match status" value="1"/>
</dbReference>
<dbReference type="SMART" id="SM00382">
    <property type="entry name" value="AAA"/>
    <property type="match status" value="1"/>
</dbReference>
<proteinExistence type="inferred from homology"/>
<evidence type="ECO:0000259" key="13">
    <source>
        <dbReference type="PROSITE" id="PS50929"/>
    </source>
</evidence>
<evidence type="ECO:0000256" key="3">
    <source>
        <dbReference type="ARBA" id="ARBA00022475"/>
    </source>
</evidence>
<dbReference type="GO" id="GO:0005524">
    <property type="term" value="F:ATP binding"/>
    <property type="evidence" value="ECO:0007669"/>
    <property type="project" value="UniProtKB-KW"/>
</dbReference>
<reference evidence="14 15" key="1">
    <citation type="submission" date="2017-09" db="EMBL/GenBank/DDBJ databases">
        <authorList>
            <person name="Lee N."/>
            <person name="Cho B.-K."/>
        </authorList>
    </citation>
    <scope>NUCLEOTIDE SEQUENCE [LARGE SCALE GENOMIC DNA]</scope>
    <source>
        <strain evidence="14 15">ATCC 12461</strain>
    </source>
</reference>
<feature type="transmembrane region" description="Helical" evidence="11">
    <location>
        <begin position="71"/>
        <end position="97"/>
    </location>
</feature>
<evidence type="ECO:0000313" key="15">
    <source>
        <dbReference type="Proteomes" id="UP000326553"/>
    </source>
</evidence>
<organism evidence="14 15">
    <name type="scientific">Streptomyces alboniger</name>
    <dbReference type="NCBI Taxonomy" id="132473"/>
    <lineage>
        <taxon>Bacteria</taxon>
        <taxon>Bacillati</taxon>
        <taxon>Actinomycetota</taxon>
        <taxon>Actinomycetes</taxon>
        <taxon>Kitasatosporales</taxon>
        <taxon>Streptomycetaceae</taxon>
        <taxon>Streptomyces</taxon>
        <taxon>Streptomyces aurantiacus group</taxon>
    </lineage>
</organism>
<keyword evidence="5" id="KW-0547">Nucleotide-binding</keyword>
<dbReference type="SUPFAM" id="SSF90123">
    <property type="entry name" value="ABC transporter transmembrane region"/>
    <property type="match status" value="1"/>
</dbReference>
<evidence type="ECO:0000256" key="1">
    <source>
        <dbReference type="ARBA" id="ARBA00004651"/>
    </source>
</evidence>
<comment type="subcellular location">
    <subcellularLocation>
        <location evidence="1">Cell membrane</location>
        <topology evidence="1">Multi-pass membrane protein</topology>
    </subcellularLocation>
</comment>
<evidence type="ECO:0000256" key="4">
    <source>
        <dbReference type="ARBA" id="ARBA00022692"/>
    </source>
</evidence>
<dbReference type="GO" id="GO:0015421">
    <property type="term" value="F:ABC-type oligopeptide transporter activity"/>
    <property type="evidence" value="ECO:0007669"/>
    <property type="project" value="TreeGrafter"/>
</dbReference>
<feature type="transmembrane region" description="Helical" evidence="11">
    <location>
        <begin position="174"/>
        <end position="194"/>
    </location>
</feature>
<keyword evidence="2" id="KW-0813">Transport</keyword>
<feature type="transmembrane region" description="Helical" evidence="11">
    <location>
        <begin position="292"/>
        <end position="316"/>
    </location>
</feature>
<feature type="transmembrane region" description="Helical" evidence="11">
    <location>
        <begin position="37"/>
        <end position="59"/>
    </location>
</feature>
<dbReference type="InterPro" id="IPR017871">
    <property type="entry name" value="ABC_transporter-like_CS"/>
</dbReference>
<evidence type="ECO:0000256" key="8">
    <source>
        <dbReference type="ARBA" id="ARBA00023136"/>
    </source>
</evidence>
<keyword evidence="7 11" id="KW-1133">Transmembrane helix</keyword>
<dbReference type="InterPro" id="IPR011527">
    <property type="entry name" value="ABC1_TM_dom"/>
</dbReference>
<name>A0A5J6H8P7_STRAD</name>
<evidence type="ECO:0000256" key="2">
    <source>
        <dbReference type="ARBA" id="ARBA00022448"/>
    </source>
</evidence>
<evidence type="ECO:0000256" key="6">
    <source>
        <dbReference type="ARBA" id="ARBA00022840"/>
    </source>
</evidence>
<keyword evidence="4 11" id="KW-0812">Transmembrane</keyword>
<dbReference type="InterPro" id="IPR003439">
    <property type="entry name" value="ABC_transporter-like_ATP-bd"/>
</dbReference>
<dbReference type="PANTHER" id="PTHR43394">
    <property type="entry name" value="ATP-DEPENDENT PERMEASE MDL1, MITOCHONDRIAL"/>
    <property type="match status" value="1"/>
</dbReference>
<feature type="compositionally biased region" description="Basic and acidic residues" evidence="10">
    <location>
        <begin position="1"/>
        <end position="20"/>
    </location>
</feature>
<accession>A0A5J6H8P7</accession>
<feature type="region of interest" description="Disordered" evidence="10">
    <location>
        <begin position="1"/>
        <end position="21"/>
    </location>
</feature>
<dbReference type="GO" id="GO:0016887">
    <property type="term" value="F:ATP hydrolysis activity"/>
    <property type="evidence" value="ECO:0007669"/>
    <property type="project" value="InterPro"/>
</dbReference>
<evidence type="ECO:0000313" key="14">
    <source>
        <dbReference type="EMBL" id="QEV16456.1"/>
    </source>
</evidence>
<feature type="domain" description="ABC transporter" evidence="12">
    <location>
        <begin position="363"/>
        <end position="597"/>
    </location>
</feature>
<evidence type="ECO:0000256" key="11">
    <source>
        <dbReference type="SAM" id="Phobius"/>
    </source>
</evidence>
<dbReference type="InterPro" id="IPR036640">
    <property type="entry name" value="ABC1_TM_sf"/>
</dbReference>
<dbReference type="PROSITE" id="PS50929">
    <property type="entry name" value="ABC_TM1F"/>
    <property type="match status" value="1"/>
</dbReference>
<dbReference type="CDD" id="cd18551">
    <property type="entry name" value="ABC_6TM_LmrA_like"/>
    <property type="match status" value="1"/>
</dbReference>